<comment type="similarity">
    <text evidence="1">Belongs to the short-chain dehydrogenases/reductases (SDR) family.</text>
</comment>
<keyword evidence="4" id="KW-1185">Reference proteome</keyword>
<comment type="caution">
    <text evidence="3">The sequence shown here is derived from an EMBL/GenBank/DDBJ whole genome shotgun (WGS) entry which is preliminary data.</text>
</comment>
<dbReference type="PANTHER" id="PTHR43115:SF4">
    <property type="entry name" value="DEHYDROGENASE_REDUCTASE SDR FAMILY MEMBER 11"/>
    <property type="match status" value="1"/>
</dbReference>
<dbReference type="Gene3D" id="3.40.50.720">
    <property type="entry name" value="NAD(P)-binding Rossmann-like Domain"/>
    <property type="match status" value="1"/>
</dbReference>
<sequence>MPPPRGSDNALEGPGDYDVTSVVHNDTYPAIDSSKLSLKGKAVFVSGASRGLGRSIAVSFAKAGASYIAIGGRSDFSATMKAMQEAAAAAKKPAPEILPLKFEVTDRAGVEAAAAEVKRVFGRIDIVVNNAAILGMARIAEGDPEDWRKMLEVNVYGPYLVTRAFIPLMLEAGGLKTFLTVASVGAHLISPSLSGYQTSKLAVLRLTEFISADYGDQGILAYSIHPGNVITEMAGNSDDLDPRFKVAFTETAELTGDSVVYLTSKRRDWLAGRYVNVTWDLPELETKKDEIVEREERNARPRRVLPVILIHERQFLDLGPVSASAEAVQVLVPLGGPQTLMVYSPLIAKQGRYGDDRELSLLQLRLSGGALLSHI</sequence>
<evidence type="ECO:0000313" key="4">
    <source>
        <dbReference type="Proteomes" id="UP000293360"/>
    </source>
</evidence>
<dbReference type="AlphaFoldDB" id="A0A4Q4TGR3"/>
<dbReference type="GO" id="GO:0016491">
    <property type="term" value="F:oxidoreductase activity"/>
    <property type="evidence" value="ECO:0007669"/>
    <property type="project" value="UniProtKB-KW"/>
</dbReference>
<dbReference type="SUPFAM" id="SSF51735">
    <property type="entry name" value="NAD(P)-binding Rossmann-fold domains"/>
    <property type="match status" value="1"/>
</dbReference>
<dbReference type="OrthoDB" id="1933717at2759"/>
<evidence type="ECO:0000313" key="3">
    <source>
        <dbReference type="EMBL" id="RYP05372.1"/>
    </source>
</evidence>
<evidence type="ECO:0000256" key="2">
    <source>
        <dbReference type="ARBA" id="ARBA00023002"/>
    </source>
</evidence>
<dbReference type="InterPro" id="IPR036291">
    <property type="entry name" value="NAD(P)-bd_dom_sf"/>
</dbReference>
<reference evidence="3 4" key="1">
    <citation type="submission" date="2018-06" db="EMBL/GenBank/DDBJ databases">
        <title>Complete Genomes of Monosporascus.</title>
        <authorList>
            <person name="Robinson A.J."/>
            <person name="Natvig D.O."/>
        </authorList>
    </citation>
    <scope>NUCLEOTIDE SEQUENCE [LARGE SCALE GENOMIC DNA]</scope>
    <source>
        <strain evidence="3 4">CBS 110550</strain>
    </source>
</reference>
<dbReference type="CDD" id="cd05233">
    <property type="entry name" value="SDR_c"/>
    <property type="match status" value="1"/>
</dbReference>
<dbReference type="PRINTS" id="PR00081">
    <property type="entry name" value="GDHRDH"/>
</dbReference>
<dbReference type="STRING" id="155417.A0A4Q4TGR3"/>
<gene>
    <name evidence="3" type="ORF">DL764_003865</name>
</gene>
<proteinExistence type="inferred from homology"/>
<dbReference type="InterPro" id="IPR002347">
    <property type="entry name" value="SDR_fam"/>
</dbReference>
<dbReference type="Pfam" id="PF00106">
    <property type="entry name" value="adh_short"/>
    <property type="match status" value="1"/>
</dbReference>
<protein>
    <submittedName>
        <fullName evidence="3">Uncharacterized protein</fullName>
    </submittedName>
</protein>
<evidence type="ECO:0000256" key="1">
    <source>
        <dbReference type="ARBA" id="ARBA00006484"/>
    </source>
</evidence>
<dbReference type="PANTHER" id="PTHR43115">
    <property type="entry name" value="DEHYDROGENASE/REDUCTASE SDR FAMILY MEMBER 11"/>
    <property type="match status" value="1"/>
</dbReference>
<accession>A0A4Q4TGR3</accession>
<dbReference type="Proteomes" id="UP000293360">
    <property type="component" value="Unassembled WGS sequence"/>
</dbReference>
<dbReference type="EMBL" id="QJNU01000171">
    <property type="protein sequence ID" value="RYP05372.1"/>
    <property type="molecule type" value="Genomic_DNA"/>
</dbReference>
<name>A0A4Q4TGR3_9PEZI</name>
<organism evidence="3 4">
    <name type="scientific">Monosporascus ibericus</name>
    <dbReference type="NCBI Taxonomy" id="155417"/>
    <lineage>
        <taxon>Eukaryota</taxon>
        <taxon>Fungi</taxon>
        <taxon>Dikarya</taxon>
        <taxon>Ascomycota</taxon>
        <taxon>Pezizomycotina</taxon>
        <taxon>Sordariomycetes</taxon>
        <taxon>Xylariomycetidae</taxon>
        <taxon>Xylariales</taxon>
        <taxon>Xylariales incertae sedis</taxon>
        <taxon>Monosporascus</taxon>
    </lineage>
</organism>
<keyword evidence="2" id="KW-0560">Oxidoreductase</keyword>